<evidence type="ECO:0000313" key="3">
    <source>
        <dbReference type="EMBL" id="KAJ8427341.1"/>
    </source>
</evidence>
<comment type="caution">
    <text evidence="3">The sequence shown here is derived from an EMBL/GenBank/DDBJ whole genome shotgun (WGS) entry which is preliminary data.</text>
</comment>
<dbReference type="OrthoDB" id="1862401at2759"/>
<dbReference type="EMBL" id="JAKOGI010001155">
    <property type="protein sequence ID" value="KAJ8427341.1"/>
    <property type="molecule type" value="Genomic_DNA"/>
</dbReference>
<keyword evidence="2" id="KW-0012">Acyltransferase</keyword>
<dbReference type="Gene3D" id="3.30.559.10">
    <property type="entry name" value="Chloramphenicol acetyltransferase-like domain"/>
    <property type="match status" value="2"/>
</dbReference>
<sequence length="429" mass="47513">MELVNREERQRGLRETESESICEVGGWLRFSLSSALEYFSPFAARVAASQDSNRIKFVLGETASPSVPLTIAECDDAQFEYLCRDTCQKNANDLHLLVPNLRSLRSSCGLDNLSPLLAIQLTYFPLGHGFSIGLAYHRVVSDQRTFNYFMHSWASLCKHGELPPGLEPTFDRAVVLDPNGLEPILLNRFWESVPGSIIPAPATMCLGLVRSTFVMGPADIAKAQQWILAECERKNRPYPVLLSPYVVTCAFIWACLVRAQSEGLAQTRIPKGPMYFGFIAGGITRLRYRVPGNYFGNCVAFGRAIAQREELLGNDGVLVAADAIGQAIKKLNRDVLDEAGNWISDWEPIVGSDLHVNMVGSPKVDLYEVDFGWGKPKKIEENSIDVMRGISLTESREVKGGIEIGMALPKSTMDAFSCLFTRGLLDFSF</sequence>
<gene>
    <name evidence="3" type="ORF">Cgig2_016496</name>
</gene>
<dbReference type="AlphaFoldDB" id="A0A9Q1JN27"/>
<evidence type="ECO:0000256" key="1">
    <source>
        <dbReference type="ARBA" id="ARBA00022679"/>
    </source>
</evidence>
<dbReference type="Pfam" id="PF02458">
    <property type="entry name" value="Transferase"/>
    <property type="match status" value="1"/>
</dbReference>
<name>A0A9Q1JN27_9CARY</name>
<evidence type="ECO:0000256" key="2">
    <source>
        <dbReference type="ARBA" id="ARBA00023315"/>
    </source>
</evidence>
<organism evidence="3 4">
    <name type="scientific">Carnegiea gigantea</name>
    <dbReference type="NCBI Taxonomy" id="171969"/>
    <lineage>
        <taxon>Eukaryota</taxon>
        <taxon>Viridiplantae</taxon>
        <taxon>Streptophyta</taxon>
        <taxon>Embryophyta</taxon>
        <taxon>Tracheophyta</taxon>
        <taxon>Spermatophyta</taxon>
        <taxon>Magnoliopsida</taxon>
        <taxon>eudicotyledons</taxon>
        <taxon>Gunneridae</taxon>
        <taxon>Pentapetalae</taxon>
        <taxon>Caryophyllales</taxon>
        <taxon>Cactineae</taxon>
        <taxon>Cactaceae</taxon>
        <taxon>Cactoideae</taxon>
        <taxon>Echinocereeae</taxon>
        <taxon>Carnegiea</taxon>
    </lineage>
</organism>
<evidence type="ECO:0000313" key="4">
    <source>
        <dbReference type="Proteomes" id="UP001153076"/>
    </source>
</evidence>
<keyword evidence="4" id="KW-1185">Reference proteome</keyword>
<keyword evidence="1" id="KW-0808">Transferase</keyword>
<dbReference type="GO" id="GO:0016747">
    <property type="term" value="F:acyltransferase activity, transferring groups other than amino-acyl groups"/>
    <property type="evidence" value="ECO:0007669"/>
    <property type="project" value="UniProtKB-ARBA"/>
</dbReference>
<dbReference type="InterPro" id="IPR023213">
    <property type="entry name" value="CAT-like_dom_sf"/>
</dbReference>
<accession>A0A9Q1JN27</accession>
<proteinExistence type="predicted"/>
<protein>
    <submittedName>
        <fullName evidence="3">Uncharacterized protein</fullName>
    </submittedName>
</protein>
<dbReference type="PANTHER" id="PTHR31625">
    <property type="match status" value="1"/>
</dbReference>
<dbReference type="InterPro" id="IPR051504">
    <property type="entry name" value="Plant_metabolite_acyltrans"/>
</dbReference>
<reference evidence="3" key="1">
    <citation type="submission" date="2022-04" db="EMBL/GenBank/DDBJ databases">
        <title>Carnegiea gigantea Genome sequencing and assembly v2.</title>
        <authorList>
            <person name="Copetti D."/>
            <person name="Sanderson M.J."/>
            <person name="Burquez A."/>
            <person name="Wojciechowski M.F."/>
        </authorList>
    </citation>
    <scope>NUCLEOTIDE SEQUENCE</scope>
    <source>
        <strain evidence="3">SGP5-SGP5p</strain>
        <tissue evidence="3">Aerial part</tissue>
    </source>
</reference>
<dbReference type="Proteomes" id="UP001153076">
    <property type="component" value="Unassembled WGS sequence"/>
</dbReference>